<dbReference type="Proteomes" id="UP001501585">
    <property type="component" value="Unassembled WGS sequence"/>
</dbReference>
<dbReference type="PANTHER" id="PTHR43588:SF1">
    <property type="entry name" value="COBALT-PRECORRIN-8 METHYLMUTASE"/>
    <property type="match status" value="1"/>
</dbReference>
<evidence type="ECO:0000256" key="1">
    <source>
        <dbReference type="ARBA" id="ARBA00004953"/>
    </source>
</evidence>
<dbReference type="RefSeq" id="WP_344103953.1">
    <property type="nucleotide sequence ID" value="NZ_BAAAPC010000006.1"/>
</dbReference>
<evidence type="ECO:0000313" key="6">
    <source>
        <dbReference type="EMBL" id="GAA1992996.1"/>
    </source>
</evidence>
<gene>
    <name evidence="6" type="ORF">GCM10009799_18660</name>
</gene>
<evidence type="ECO:0000313" key="7">
    <source>
        <dbReference type="Proteomes" id="UP001501585"/>
    </source>
</evidence>
<keyword evidence="4" id="KW-0413">Isomerase</keyword>
<evidence type="ECO:0000259" key="5">
    <source>
        <dbReference type="Pfam" id="PF02570"/>
    </source>
</evidence>
<dbReference type="InterPro" id="IPR036588">
    <property type="entry name" value="CobH/CbiC_sf"/>
</dbReference>
<protein>
    <submittedName>
        <fullName evidence="6">Precorrin-8X methylmutase</fullName>
    </submittedName>
</protein>
<evidence type="ECO:0000256" key="2">
    <source>
        <dbReference type="ARBA" id="ARBA00009774"/>
    </source>
</evidence>
<dbReference type="InterPro" id="IPR003722">
    <property type="entry name" value="Cbl_synth_CobH/CbiC"/>
</dbReference>
<dbReference type="SUPFAM" id="SSF63965">
    <property type="entry name" value="Precorrin-8X methylmutase CbiC/CobH"/>
    <property type="match status" value="1"/>
</dbReference>
<dbReference type="EMBL" id="BAAAPC010000006">
    <property type="protein sequence ID" value="GAA1992996.1"/>
    <property type="molecule type" value="Genomic_DNA"/>
</dbReference>
<reference evidence="6 7" key="1">
    <citation type="journal article" date="2019" name="Int. J. Syst. Evol. Microbiol.">
        <title>The Global Catalogue of Microorganisms (GCM) 10K type strain sequencing project: providing services to taxonomists for standard genome sequencing and annotation.</title>
        <authorList>
            <consortium name="The Broad Institute Genomics Platform"/>
            <consortium name="The Broad Institute Genome Sequencing Center for Infectious Disease"/>
            <person name="Wu L."/>
            <person name="Ma J."/>
        </authorList>
    </citation>
    <scope>NUCLEOTIDE SEQUENCE [LARGE SCALE GENOMIC DNA]</scope>
    <source>
        <strain evidence="6 7">JCM 15313</strain>
    </source>
</reference>
<organism evidence="6 7">
    <name type="scientific">Nocardiopsis rhodophaea</name>
    <dbReference type="NCBI Taxonomy" id="280238"/>
    <lineage>
        <taxon>Bacteria</taxon>
        <taxon>Bacillati</taxon>
        <taxon>Actinomycetota</taxon>
        <taxon>Actinomycetes</taxon>
        <taxon>Streptosporangiales</taxon>
        <taxon>Nocardiopsidaceae</taxon>
        <taxon>Nocardiopsis</taxon>
    </lineage>
</organism>
<comment type="caution">
    <text evidence="6">The sequence shown here is derived from an EMBL/GenBank/DDBJ whole genome shotgun (WGS) entry which is preliminary data.</text>
</comment>
<accession>A0ABN2SVP1</accession>
<sequence length="195" mass="19745">MNRQVHPIEVESFRILRSRVDLGHLPPLSRAVAERVIHASADLDYATDLVIDDTAVDAAAAGLADGAPIVADVAMVASGITARPSVCHIGAESAARLARATGITRSAAAVRTAFSDVGPGAVWVVGCAPTALEEIIARDVDPLLVIGLPVGFVGAAESKAALRESGLPQVSNVSEKGGSAVAAAALNALLYGPTP</sequence>
<keyword evidence="3" id="KW-0169">Cobalamin biosynthesis</keyword>
<evidence type="ECO:0000256" key="3">
    <source>
        <dbReference type="ARBA" id="ARBA00022573"/>
    </source>
</evidence>
<dbReference type="PANTHER" id="PTHR43588">
    <property type="entry name" value="COBALT-PRECORRIN-8 METHYLMUTASE"/>
    <property type="match status" value="1"/>
</dbReference>
<dbReference type="Pfam" id="PF02570">
    <property type="entry name" value="CbiC"/>
    <property type="match status" value="1"/>
</dbReference>
<feature type="domain" description="Cobalamin biosynthesis precorrin-8X methylmutase CobH/CbiC" evidence="5">
    <location>
        <begin position="8"/>
        <end position="191"/>
    </location>
</feature>
<name>A0ABN2SVP1_9ACTN</name>
<comment type="similarity">
    <text evidence="2">Belongs to the CobH/CbiC family.</text>
</comment>
<evidence type="ECO:0000256" key="4">
    <source>
        <dbReference type="ARBA" id="ARBA00023235"/>
    </source>
</evidence>
<dbReference type="Gene3D" id="3.40.50.10230">
    <property type="entry name" value="Cobalamin biosynthesis CobH/CbiC, precorrin-8X methylmutase"/>
    <property type="match status" value="1"/>
</dbReference>
<proteinExistence type="inferred from homology"/>
<keyword evidence="7" id="KW-1185">Reference proteome</keyword>
<comment type="pathway">
    <text evidence="1">Cofactor biosynthesis; adenosylcobalamin biosynthesis.</text>
</comment>